<dbReference type="FunFam" id="3.30.20.10:FF:000001">
    <property type="entry name" value="Endochitinase (Chitinase)"/>
    <property type="match status" value="1"/>
</dbReference>
<feature type="signal peptide" evidence="6">
    <location>
        <begin position="1"/>
        <end position="23"/>
    </location>
</feature>
<evidence type="ECO:0000256" key="5">
    <source>
        <dbReference type="PROSITE-ProRule" id="PRU00261"/>
    </source>
</evidence>
<evidence type="ECO:0000256" key="4">
    <source>
        <dbReference type="PIRSR" id="PIRSR001060-2"/>
    </source>
</evidence>
<evidence type="ECO:0000313" key="8">
    <source>
        <dbReference type="EMBL" id="KAL3724320.1"/>
    </source>
</evidence>
<protein>
    <recommendedName>
        <fullName evidence="7">Chitin-binding type-1 domain-containing protein</fullName>
    </recommendedName>
</protein>
<sequence>MAKSNNIARALLNILVVSGLIAGFSPARVFSQGCGCATNLCSSQYGYCGTGDQYCGTGCQSGPCYSSSTPTTPSSRVSVADVVTDSFFNSIIGQANAGCAGKSFYTRQAFLDAAGGYPEFGTVGSANDSKREIAAFFAHVTHDHQIDGPSKNYCQESNTQYPCNPNKGYYGRGPHQISWNYNCGPAGESIGFDGLNSPETVANNAVVSFKTAFWFWMNNVHSVITSGQGFGTTIRAINGMECGSGNPAAVQARVQYYTDYCNRFGVSPGDNLTC</sequence>
<evidence type="ECO:0000256" key="6">
    <source>
        <dbReference type="SAM" id="SignalP"/>
    </source>
</evidence>
<dbReference type="CDD" id="cd00325">
    <property type="entry name" value="chitinase_GH19"/>
    <property type="match status" value="1"/>
</dbReference>
<feature type="disulfide bond" evidence="4">
    <location>
        <begin position="154"/>
        <end position="163"/>
    </location>
</feature>
<dbReference type="InterPro" id="IPR016283">
    <property type="entry name" value="Glyco_hydro_19"/>
</dbReference>
<gene>
    <name evidence="8" type="ORF">ACJRO7_029483</name>
</gene>
<dbReference type="CDD" id="cd00035">
    <property type="entry name" value="ChtBD1"/>
    <property type="match status" value="1"/>
</dbReference>
<evidence type="ECO:0000259" key="7">
    <source>
        <dbReference type="PROSITE" id="PS50941"/>
    </source>
</evidence>
<proteinExistence type="inferred from homology"/>
<dbReference type="Gene3D" id="3.30.20.10">
    <property type="entry name" value="Endochitinase, domain 2"/>
    <property type="match status" value="1"/>
</dbReference>
<dbReference type="PROSITE" id="PS50941">
    <property type="entry name" value="CHIT_BIND_I_2"/>
    <property type="match status" value="1"/>
</dbReference>
<comment type="caution">
    <text evidence="5">Lacks conserved residue(s) required for the propagation of feature annotation.</text>
</comment>
<feature type="disulfide bond" evidence="4 5">
    <location>
        <begin position="36"/>
        <end position="48"/>
    </location>
</feature>
<dbReference type="InterPro" id="IPR001002">
    <property type="entry name" value="Chitin-bd_1"/>
</dbReference>
<dbReference type="GO" id="GO:0008061">
    <property type="term" value="F:chitin binding"/>
    <property type="evidence" value="ECO:0007669"/>
    <property type="project" value="UniProtKB-UniRule"/>
</dbReference>
<dbReference type="SUPFAM" id="SSF53955">
    <property type="entry name" value="Lysozyme-like"/>
    <property type="match status" value="1"/>
</dbReference>
<keyword evidence="3 4" id="KW-1015">Disulfide bond</keyword>
<feature type="chain" id="PRO_5044826657" description="Chitin-binding type-1 domain-containing protein" evidence="6">
    <location>
        <begin position="24"/>
        <end position="274"/>
    </location>
</feature>
<dbReference type="SMART" id="SM00270">
    <property type="entry name" value="ChtBD1"/>
    <property type="match status" value="1"/>
</dbReference>
<comment type="caution">
    <text evidence="8">The sequence shown here is derived from an EMBL/GenBank/DDBJ whole genome shotgun (WGS) entry which is preliminary data.</text>
</comment>
<evidence type="ECO:0000313" key="9">
    <source>
        <dbReference type="Proteomes" id="UP001634007"/>
    </source>
</evidence>
<dbReference type="PROSITE" id="PS00774">
    <property type="entry name" value="CHITINASE_19_2"/>
    <property type="match status" value="1"/>
</dbReference>
<dbReference type="Gene3D" id="3.30.60.10">
    <property type="entry name" value="Endochitinase-like"/>
    <property type="match status" value="1"/>
</dbReference>
<feature type="disulfide bond" evidence="4 5">
    <location>
        <begin position="41"/>
        <end position="55"/>
    </location>
</feature>
<dbReference type="PANTHER" id="PTHR22595">
    <property type="entry name" value="CHITINASE-RELATED"/>
    <property type="match status" value="1"/>
</dbReference>
<dbReference type="AlphaFoldDB" id="A0ABD3JL18"/>
<dbReference type="EMBL" id="JBJKBG010000008">
    <property type="protein sequence ID" value="KAL3724320.1"/>
    <property type="molecule type" value="Genomic_DNA"/>
</dbReference>
<feature type="disulfide bond" evidence="4">
    <location>
        <begin position="242"/>
        <end position="274"/>
    </location>
</feature>
<evidence type="ECO:0000256" key="2">
    <source>
        <dbReference type="ARBA" id="ARBA00022669"/>
    </source>
</evidence>
<reference evidence="8 9" key="1">
    <citation type="submission" date="2024-11" db="EMBL/GenBank/DDBJ databases">
        <title>Chromosome-level genome assembly of Eucalyptus globulus Labill. provides insights into its genome evolution.</title>
        <authorList>
            <person name="Li X."/>
        </authorList>
    </citation>
    <scope>NUCLEOTIDE SEQUENCE [LARGE SCALE GENOMIC DNA]</scope>
    <source>
        <strain evidence="8">CL2024</strain>
        <tissue evidence="8">Fresh tender leaves</tissue>
    </source>
</reference>
<dbReference type="InterPro" id="IPR000726">
    <property type="entry name" value="Glyco_hydro_19_cat"/>
</dbReference>
<dbReference type="Pfam" id="PF00187">
    <property type="entry name" value="Chitin_bind_1"/>
    <property type="match status" value="1"/>
</dbReference>
<evidence type="ECO:0000256" key="3">
    <source>
        <dbReference type="ARBA" id="ARBA00023157"/>
    </source>
</evidence>
<dbReference type="InterPro" id="IPR036861">
    <property type="entry name" value="Endochitinase-like_sf"/>
</dbReference>
<accession>A0ABD3JL18</accession>
<dbReference type="PIRSF" id="PIRSF001060">
    <property type="entry name" value="Endochitinase"/>
    <property type="match status" value="1"/>
</dbReference>
<evidence type="ECO:0000256" key="1">
    <source>
        <dbReference type="ARBA" id="ARBA00009373"/>
    </source>
</evidence>
<dbReference type="InterPro" id="IPR023346">
    <property type="entry name" value="Lysozyme-like_dom_sf"/>
</dbReference>
<dbReference type="Pfam" id="PF00182">
    <property type="entry name" value="Glyco_hydro_19"/>
    <property type="match status" value="2"/>
</dbReference>
<name>A0ABD3JL18_EUCGL</name>
<dbReference type="PANTHER" id="PTHR22595:SF194">
    <property type="entry name" value="CHITINASE FAMILY PROTEIN"/>
    <property type="match status" value="1"/>
</dbReference>
<keyword evidence="9" id="KW-1185">Reference proteome</keyword>
<keyword evidence="6" id="KW-0732">Signal</keyword>
<comment type="similarity">
    <text evidence="1">Belongs to the glycosyl hydrolase 19 family. Chitinase class I subfamily.</text>
</comment>
<feature type="domain" description="Chitin-binding type-1" evidence="7">
    <location>
        <begin position="31"/>
        <end position="66"/>
    </location>
</feature>
<dbReference type="Proteomes" id="UP001634007">
    <property type="component" value="Unassembled WGS sequence"/>
</dbReference>
<dbReference type="PROSITE" id="PS00773">
    <property type="entry name" value="CHITINASE_19_1"/>
    <property type="match status" value="1"/>
</dbReference>
<dbReference type="Gene3D" id="1.10.530.10">
    <property type="match status" value="1"/>
</dbReference>
<dbReference type="SUPFAM" id="SSF57016">
    <property type="entry name" value="Plant lectins/antimicrobial peptides"/>
    <property type="match status" value="1"/>
</dbReference>
<keyword evidence="2 5" id="KW-0147">Chitin-binding</keyword>
<organism evidence="8 9">
    <name type="scientific">Eucalyptus globulus</name>
    <name type="common">Tasmanian blue gum</name>
    <dbReference type="NCBI Taxonomy" id="34317"/>
    <lineage>
        <taxon>Eukaryota</taxon>
        <taxon>Viridiplantae</taxon>
        <taxon>Streptophyta</taxon>
        <taxon>Embryophyta</taxon>
        <taxon>Tracheophyta</taxon>
        <taxon>Spermatophyta</taxon>
        <taxon>Magnoliopsida</taxon>
        <taxon>eudicotyledons</taxon>
        <taxon>Gunneridae</taxon>
        <taxon>Pentapetalae</taxon>
        <taxon>rosids</taxon>
        <taxon>malvids</taxon>
        <taxon>Myrtales</taxon>
        <taxon>Myrtaceae</taxon>
        <taxon>Myrtoideae</taxon>
        <taxon>Eucalypteae</taxon>
        <taxon>Eucalyptus</taxon>
    </lineage>
</organism>